<evidence type="ECO:0000256" key="2">
    <source>
        <dbReference type="ARBA" id="ARBA00022475"/>
    </source>
</evidence>
<dbReference type="EMBL" id="DVFK01000065">
    <property type="protein sequence ID" value="HIQ67763.1"/>
    <property type="molecule type" value="Genomic_DNA"/>
</dbReference>
<dbReference type="PANTHER" id="PTHR43370:SF1">
    <property type="entry name" value="GUANOSINE ABC TRANSPORTER PERMEASE PROTEIN NUPQ"/>
    <property type="match status" value="1"/>
</dbReference>
<dbReference type="AlphaFoldDB" id="A0A9D0Z2G3"/>
<feature type="transmembrane region" description="Helical" evidence="6">
    <location>
        <begin position="268"/>
        <end position="288"/>
    </location>
</feature>
<evidence type="ECO:0000256" key="6">
    <source>
        <dbReference type="SAM" id="Phobius"/>
    </source>
</evidence>
<keyword evidence="4 6" id="KW-1133">Transmembrane helix</keyword>
<feature type="transmembrane region" description="Helical" evidence="6">
    <location>
        <begin position="60"/>
        <end position="83"/>
    </location>
</feature>
<dbReference type="Proteomes" id="UP000886796">
    <property type="component" value="Unassembled WGS sequence"/>
</dbReference>
<keyword evidence="2" id="KW-1003">Cell membrane</keyword>
<feature type="transmembrane region" description="Helical" evidence="6">
    <location>
        <begin position="194"/>
        <end position="213"/>
    </location>
</feature>
<comment type="caution">
    <text evidence="7">The sequence shown here is derived from an EMBL/GenBank/DDBJ whole genome shotgun (WGS) entry which is preliminary data.</text>
</comment>
<sequence length="304" mass="31788">MSGIIVSILSRMLVGATPLALAGVGGIFGERSGVTNIGLEGSMLLGAFGAAMGSYYFGNAWMGLICGVLIGLLSALIHAYLCVTVKIDHVVSGLAINIFATNLTVYVLGAVFGNKGNSPAVATLPKVDIPLLCQIPVVGQIFTNLSVITLMVPVVVIAAYWLLYKFPFGIRVLAAGQNDQAAETLGIDVGRVRYASILIGGFCCGLAGAFLSIGNMNMFVRGMVSGRGYIAIATILFGRYNPIGVTLAAVFFGLVDALQITLQGNVAIPAEFIQCLPYVLTILAAVLAEMKTRRGRKALSAYSL</sequence>
<dbReference type="PANTHER" id="PTHR43370">
    <property type="entry name" value="SUGAR ABC TRANSPORTER INTEGRAL MEMBRANE PROTEIN-RELATED"/>
    <property type="match status" value="1"/>
</dbReference>
<reference evidence="7" key="1">
    <citation type="submission" date="2020-10" db="EMBL/GenBank/DDBJ databases">
        <authorList>
            <person name="Gilroy R."/>
        </authorList>
    </citation>
    <scope>NUCLEOTIDE SEQUENCE</scope>
    <source>
        <strain evidence="7">13361</strain>
    </source>
</reference>
<accession>A0A9D0Z2G3</accession>
<keyword evidence="5 6" id="KW-0472">Membrane</keyword>
<reference evidence="7" key="2">
    <citation type="journal article" date="2021" name="PeerJ">
        <title>Extensive microbial diversity within the chicken gut microbiome revealed by metagenomics and culture.</title>
        <authorList>
            <person name="Gilroy R."/>
            <person name="Ravi A."/>
            <person name="Getino M."/>
            <person name="Pursley I."/>
            <person name="Horton D.L."/>
            <person name="Alikhan N.F."/>
            <person name="Baker D."/>
            <person name="Gharbi K."/>
            <person name="Hall N."/>
            <person name="Watson M."/>
            <person name="Adriaenssens E.M."/>
            <person name="Foster-Nyarko E."/>
            <person name="Jarju S."/>
            <person name="Secka A."/>
            <person name="Antonio M."/>
            <person name="Oren A."/>
            <person name="Chaudhuri R.R."/>
            <person name="La Ragione R."/>
            <person name="Hildebrand F."/>
            <person name="Pallen M.J."/>
        </authorList>
    </citation>
    <scope>NUCLEOTIDE SEQUENCE</scope>
    <source>
        <strain evidence="7">13361</strain>
    </source>
</reference>
<dbReference type="CDD" id="cd06580">
    <property type="entry name" value="TM_PBP1_transp_TpRbsC_like"/>
    <property type="match status" value="1"/>
</dbReference>
<name>A0A9D0Z2G3_9FIRM</name>
<evidence type="ECO:0000256" key="3">
    <source>
        <dbReference type="ARBA" id="ARBA00022692"/>
    </source>
</evidence>
<gene>
    <name evidence="7" type="ORF">IAB74_04540</name>
</gene>
<dbReference type="GO" id="GO:0022857">
    <property type="term" value="F:transmembrane transporter activity"/>
    <property type="evidence" value="ECO:0007669"/>
    <property type="project" value="InterPro"/>
</dbReference>
<feature type="transmembrane region" description="Helical" evidence="6">
    <location>
        <begin position="141"/>
        <end position="163"/>
    </location>
</feature>
<evidence type="ECO:0000256" key="4">
    <source>
        <dbReference type="ARBA" id="ARBA00022989"/>
    </source>
</evidence>
<dbReference type="GO" id="GO:0005886">
    <property type="term" value="C:plasma membrane"/>
    <property type="evidence" value="ECO:0007669"/>
    <property type="project" value="UniProtKB-SubCell"/>
</dbReference>
<evidence type="ECO:0000313" key="7">
    <source>
        <dbReference type="EMBL" id="HIQ67763.1"/>
    </source>
</evidence>
<keyword evidence="3 6" id="KW-0812">Transmembrane</keyword>
<comment type="subcellular location">
    <subcellularLocation>
        <location evidence="1">Cell membrane</location>
        <topology evidence="1">Multi-pass membrane protein</topology>
    </subcellularLocation>
</comment>
<evidence type="ECO:0000313" key="8">
    <source>
        <dbReference type="Proteomes" id="UP000886796"/>
    </source>
</evidence>
<dbReference type="InterPro" id="IPR001851">
    <property type="entry name" value="ABC_transp_permease"/>
</dbReference>
<proteinExistence type="predicted"/>
<protein>
    <submittedName>
        <fullName evidence="7">ABC transporter permease</fullName>
    </submittedName>
</protein>
<organism evidence="7 8">
    <name type="scientific">Candidatus Faecousia excrementigallinarum</name>
    <dbReference type="NCBI Taxonomy" id="2840806"/>
    <lineage>
        <taxon>Bacteria</taxon>
        <taxon>Bacillati</taxon>
        <taxon>Bacillota</taxon>
        <taxon>Clostridia</taxon>
        <taxon>Eubacteriales</taxon>
        <taxon>Oscillospiraceae</taxon>
        <taxon>Faecousia</taxon>
    </lineage>
</organism>
<feature type="transmembrane region" description="Helical" evidence="6">
    <location>
        <begin position="90"/>
        <end position="112"/>
    </location>
</feature>
<dbReference type="Pfam" id="PF02653">
    <property type="entry name" value="BPD_transp_2"/>
    <property type="match status" value="1"/>
</dbReference>
<evidence type="ECO:0000256" key="5">
    <source>
        <dbReference type="ARBA" id="ARBA00023136"/>
    </source>
</evidence>
<evidence type="ECO:0000256" key="1">
    <source>
        <dbReference type="ARBA" id="ARBA00004651"/>
    </source>
</evidence>